<reference evidence="3 4" key="1">
    <citation type="journal article" date="2024" name="Commun. Biol.">
        <title>Comparative genomic analysis of thermophilic fungi reveals convergent evolutionary adaptations and gene losses.</title>
        <authorList>
            <person name="Steindorff A.S."/>
            <person name="Aguilar-Pontes M.V."/>
            <person name="Robinson A.J."/>
            <person name="Andreopoulos B."/>
            <person name="LaButti K."/>
            <person name="Kuo A."/>
            <person name="Mondo S."/>
            <person name="Riley R."/>
            <person name="Otillar R."/>
            <person name="Haridas S."/>
            <person name="Lipzen A."/>
            <person name="Grimwood J."/>
            <person name="Schmutz J."/>
            <person name="Clum A."/>
            <person name="Reid I.D."/>
            <person name="Moisan M.C."/>
            <person name="Butler G."/>
            <person name="Nguyen T.T.M."/>
            <person name="Dewar K."/>
            <person name="Conant G."/>
            <person name="Drula E."/>
            <person name="Henrissat B."/>
            <person name="Hansel C."/>
            <person name="Singer S."/>
            <person name="Hutchinson M.I."/>
            <person name="de Vries R.P."/>
            <person name="Natvig D.O."/>
            <person name="Powell A.J."/>
            <person name="Tsang A."/>
            <person name="Grigoriev I.V."/>
        </authorList>
    </citation>
    <scope>NUCLEOTIDE SEQUENCE [LARGE SCALE GENOMIC DNA]</scope>
    <source>
        <strain evidence="3 4">CBS 494.80</strain>
    </source>
</reference>
<name>A0ABR4BSZ0_9HELO</name>
<evidence type="ECO:0000256" key="1">
    <source>
        <dbReference type="SAM" id="MobiDB-lite"/>
    </source>
</evidence>
<feature type="region of interest" description="Disordered" evidence="1">
    <location>
        <begin position="1"/>
        <end position="25"/>
    </location>
</feature>
<protein>
    <recommendedName>
        <fullName evidence="2">2EXR domain-containing protein</fullName>
    </recommendedName>
</protein>
<evidence type="ECO:0000313" key="3">
    <source>
        <dbReference type="EMBL" id="KAL2060723.1"/>
    </source>
</evidence>
<dbReference type="EMBL" id="JAZHXI010000021">
    <property type="protein sequence ID" value="KAL2060723.1"/>
    <property type="molecule type" value="Genomic_DNA"/>
</dbReference>
<proteinExistence type="predicted"/>
<sequence>MEPQSISQSSELATNHQDSRVRGTPSSSKVLVSFTLFPNLPTEIRLKVWSFASNEMRNVDIWARNIYVAPVEDYSATWAPYMLYSTTEIPSVLQVSHESRNEALKCYTLDLGTDFRTHRRFGLFPAVEIKFPPQIYINWKEDRLCLMHPEDFHAHANSRGDETLEHDRLNGFVAKCKEMKLQYMAVNIQSPGWDLDHDDGIDPMFAEFLPCDGFLKEMIIFQDERWADMTSDYGGNQVRIPRGFQFEDVFEYDGMNNENKTEEWTTLCKARSKFMLSLESDGIARDGSTPDCGKKVDVAQIRLCRIKNVSLRRQS</sequence>
<evidence type="ECO:0000313" key="4">
    <source>
        <dbReference type="Proteomes" id="UP001595075"/>
    </source>
</evidence>
<keyword evidence="4" id="KW-1185">Reference proteome</keyword>
<organism evidence="3 4">
    <name type="scientific">Oculimacula yallundae</name>
    <dbReference type="NCBI Taxonomy" id="86028"/>
    <lineage>
        <taxon>Eukaryota</taxon>
        <taxon>Fungi</taxon>
        <taxon>Dikarya</taxon>
        <taxon>Ascomycota</taxon>
        <taxon>Pezizomycotina</taxon>
        <taxon>Leotiomycetes</taxon>
        <taxon>Helotiales</taxon>
        <taxon>Ploettnerulaceae</taxon>
        <taxon>Oculimacula</taxon>
    </lineage>
</organism>
<gene>
    <name evidence="3" type="ORF">VTL71DRAFT_9364</name>
</gene>
<dbReference type="PANTHER" id="PTHR35910:SF6">
    <property type="entry name" value="2EXR DOMAIN-CONTAINING PROTEIN"/>
    <property type="match status" value="1"/>
</dbReference>
<comment type="caution">
    <text evidence="3">The sequence shown here is derived from an EMBL/GenBank/DDBJ whole genome shotgun (WGS) entry which is preliminary data.</text>
</comment>
<dbReference type="Proteomes" id="UP001595075">
    <property type="component" value="Unassembled WGS sequence"/>
</dbReference>
<evidence type="ECO:0000259" key="2">
    <source>
        <dbReference type="Pfam" id="PF20150"/>
    </source>
</evidence>
<feature type="domain" description="2EXR" evidence="2">
    <location>
        <begin position="34"/>
        <end position="144"/>
    </location>
</feature>
<dbReference type="InterPro" id="IPR045518">
    <property type="entry name" value="2EXR"/>
</dbReference>
<feature type="compositionally biased region" description="Polar residues" evidence="1">
    <location>
        <begin position="1"/>
        <end position="16"/>
    </location>
</feature>
<dbReference type="Pfam" id="PF20150">
    <property type="entry name" value="2EXR"/>
    <property type="match status" value="1"/>
</dbReference>
<accession>A0ABR4BSZ0</accession>
<dbReference type="PANTHER" id="PTHR35910">
    <property type="entry name" value="2EXR DOMAIN-CONTAINING PROTEIN"/>
    <property type="match status" value="1"/>
</dbReference>